<dbReference type="InterPro" id="IPR000916">
    <property type="entry name" value="Bet_v_I/MLP"/>
</dbReference>
<dbReference type="Gene3D" id="3.30.530.20">
    <property type="match status" value="1"/>
</dbReference>
<dbReference type="InterPro" id="IPR024949">
    <property type="entry name" value="Bet_v_I_allergen"/>
</dbReference>
<evidence type="ECO:0000313" key="3">
    <source>
        <dbReference type="EMBL" id="KAJ6793581.1"/>
    </source>
</evidence>
<feature type="domain" description="Bet v I/Major latex protein" evidence="2">
    <location>
        <begin position="1"/>
        <end position="150"/>
    </location>
</feature>
<gene>
    <name evidence="3" type="ORF">M6B38_234835</name>
</gene>
<dbReference type="GO" id="GO:0004864">
    <property type="term" value="F:protein phosphatase inhibitor activity"/>
    <property type="evidence" value="ECO:0007669"/>
    <property type="project" value="InterPro"/>
</dbReference>
<dbReference type="GO" id="GO:0009738">
    <property type="term" value="P:abscisic acid-activated signaling pathway"/>
    <property type="evidence" value="ECO:0007669"/>
    <property type="project" value="InterPro"/>
</dbReference>
<reference evidence="3" key="1">
    <citation type="journal article" date="2023" name="GigaByte">
        <title>Genome assembly of the bearded iris, Iris pallida Lam.</title>
        <authorList>
            <person name="Bruccoleri R.E."/>
            <person name="Oakeley E.J."/>
            <person name="Faust A.M.E."/>
            <person name="Altorfer M."/>
            <person name="Dessus-Babus S."/>
            <person name="Burckhardt D."/>
            <person name="Oertli M."/>
            <person name="Naumann U."/>
            <person name="Petersen F."/>
            <person name="Wong J."/>
        </authorList>
    </citation>
    <scope>NUCLEOTIDE SEQUENCE</scope>
    <source>
        <strain evidence="3">GSM-AAB239-AS_SAM_17_03QT</strain>
    </source>
</reference>
<dbReference type="InterPro" id="IPR023393">
    <property type="entry name" value="START-like_dom_sf"/>
</dbReference>
<evidence type="ECO:0000259" key="2">
    <source>
        <dbReference type="SMART" id="SM01037"/>
    </source>
</evidence>
<proteinExistence type="inferred from homology"/>
<dbReference type="Proteomes" id="UP001140949">
    <property type="component" value="Unassembled WGS sequence"/>
</dbReference>
<dbReference type="GO" id="GO:0006952">
    <property type="term" value="P:defense response"/>
    <property type="evidence" value="ECO:0007669"/>
    <property type="project" value="InterPro"/>
</dbReference>
<evidence type="ECO:0000313" key="4">
    <source>
        <dbReference type="Proteomes" id="UP001140949"/>
    </source>
</evidence>
<comment type="similarity">
    <text evidence="1">Belongs to the BetVI family.</text>
</comment>
<dbReference type="SUPFAM" id="SSF55961">
    <property type="entry name" value="Bet v1-like"/>
    <property type="match status" value="1"/>
</dbReference>
<evidence type="ECO:0000256" key="1">
    <source>
        <dbReference type="ARBA" id="ARBA00009744"/>
    </source>
</evidence>
<protein>
    <submittedName>
        <fullName evidence="3">MLP-like protein 423</fullName>
    </submittedName>
</protein>
<dbReference type="GO" id="GO:0010427">
    <property type="term" value="F:abscisic acid binding"/>
    <property type="evidence" value="ECO:0007669"/>
    <property type="project" value="InterPro"/>
</dbReference>
<dbReference type="PANTHER" id="PTHR31907">
    <property type="entry name" value="MLP-LIKE PROTEIN 423"/>
    <property type="match status" value="1"/>
</dbReference>
<sequence>MASTIEMEVDVQSPIDKFWDAIADSTALFPKIFPHHYKSIEIIEGDGKSVGTVRLLKYAEGFPIVTFAKERIDVVDEENKKVGYSVIDGEFLTYLKYFKATYHVVPKGDACAVKVKIEMEKAMEEVPDPEIIEQMINMTFKGLDEYLLKN</sequence>
<dbReference type="GO" id="GO:0038023">
    <property type="term" value="F:signaling receptor activity"/>
    <property type="evidence" value="ECO:0007669"/>
    <property type="project" value="InterPro"/>
</dbReference>
<dbReference type="Pfam" id="PF00407">
    <property type="entry name" value="Bet_v_1"/>
    <property type="match status" value="1"/>
</dbReference>
<comment type="caution">
    <text evidence="3">The sequence shown here is derived from an EMBL/GenBank/DDBJ whole genome shotgun (WGS) entry which is preliminary data.</text>
</comment>
<keyword evidence="4" id="KW-1185">Reference proteome</keyword>
<dbReference type="PRINTS" id="PR00634">
    <property type="entry name" value="BETALLERGEN"/>
</dbReference>
<dbReference type="AlphaFoldDB" id="A0AAX6DP91"/>
<dbReference type="SMART" id="SM01037">
    <property type="entry name" value="Bet_v_1"/>
    <property type="match status" value="1"/>
</dbReference>
<organism evidence="3 4">
    <name type="scientific">Iris pallida</name>
    <name type="common">Sweet iris</name>
    <dbReference type="NCBI Taxonomy" id="29817"/>
    <lineage>
        <taxon>Eukaryota</taxon>
        <taxon>Viridiplantae</taxon>
        <taxon>Streptophyta</taxon>
        <taxon>Embryophyta</taxon>
        <taxon>Tracheophyta</taxon>
        <taxon>Spermatophyta</taxon>
        <taxon>Magnoliopsida</taxon>
        <taxon>Liliopsida</taxon>
        <taxon>Asparagales</taxon>
        <taxon>Iridaceae</taxon>
        <taxon>Iridoideae</taxon>
        <taxon>Irideae</taxon>
        <taxon>Iris</taxon>
    </lineage>
</organism>
<dbReference type="FunFam" id="3.30.530.20:FF:000007">
    <property type="entry name" value="Major pollen allergen Bet v 1-A"/>
    <property type="match status" value="1"/>
</dbReference>
<name>A0AAX6DP91_IRIPA</name>
<dbReference type="InterPro" id="IPR051761">
    <property type="entry name" value="MLP-like_ligand-binding"/>
</dbReference>
<dbReference type="EMBL" id="JANAVB010042820">
    <property type="protein sequence ID" value="KAJ6793581.1"/>
    <property type="molecule type" value="Genomic_DNA"/>
</dbReference>
<reference evidence="3" key="2">
    <citation type="submission" date="2023-04" db="EMBL/GenBank/DDBJ databases">
        <authorList>
            <person name="Bruccoleri R.E."/>
            <person name="Oakeley E.J."/>
            <person name="Faust A.-M."/>
            <person name="Dessus-Babus S."/>
            <person name="Altorfer M."/>
            <person name="Burckhardt D."/>
            <person name="Oertli M."/>
            <person name="Naumann U."/>
            <person name="Petersen F."/>
            <person name="Wong J."/>
        </authorList>
    </citation>
    <scope>NUCLEOTIDE SEQUENCE</scope>
    <source>
        <strain evidence="3">GSM-AAB239-AS_SAM_17_03QT</strain>
        <tissue evidence="3">Leaf</tissue>
    </source>
</reference>
<accession>A0AAX6DP91</accession>
<dbReference type="CDD" id="cd07816">
    <property type="entry name" value="Bet_v1-like"/>
    <property type="match status" value="1"/>
</dbReference>